<evidence type="ECO:0000313" key="2">
    <source>
        <dbReference type="Proteomes" id="UP001345963"/>
    </source>
</evidence>
<name>A0ABU7BRU0_9TELE</name>
<dbReference type="EMBL" id="JAHUTI010062614">
    <property type="protein sequence ID" value="MED6252815.1"/>
    <property type="molecule type" value="Genomic_DNA"/>
</dbReference>
<keyword evidence="2" id="KW-1185">Reference proteome</keyword>
<evidence type="ECO:0000313" key="1">
    <source>
        <dbReference type="EMBL" id="MED6252815.1"/>
    </source>
</evidence>
<reference evidence="1 2" key="1">
    <citation type="submission" date="2021-07" db="EMBL/GenBank/DDBJ databases">
        <authorList>
            <person name="Palmer J.M."/>
        </authorList>
    </citation>
    <scope>NUCLEOTIDE SEQUENCE [LARGE SCALE GENOMIC DNA]</scope>
    <source>
        <strain evidence="1 2">AT_MEX2019</strain>
        <tissue evidence="1">Muscle</tissue>
    </source>
</reference>
<proteinExistence type="predicted"/>
<sequence>MNEEVLVVGMSLYCPIYTTEWVEVRGHGSCSLQRSFLFFGILIKEVFLNGAKIVTITLKGSLGTPLEGEEFGYLGGTWTRATAPPPREESAEVAWTSWEVFQADPTGRRQGTVKDTLEGLCLSPGLVTPQAFPRGGVWGEGSLAVPAETATP</sequence>
<organism evidence="1 2">
    <name type="scientific">Ataeniobius toweri</name>
    <dbReference type="NCBI Taxonomy" id="208326"/>
    <lineage>
        <taxon>Eukaryota</taxon>
        <taxon>Metazoa</taxon>
        <taxon>Chordata</taxon>
        <taxon>Craniata</taxon>
        <taxon>Vertebrata</taxon>
        <taxon>Euteleostomi</taxon>
        <taxon>Actinopterygii</taxon>
        <taxon>Neopterygii</taxon>
        <taxon>Teleostei</taxon>
        <taxon>Neoteleostei</taxon>
        <taxon>Acanthomorphata</taxon>
        <taxon>Ovalentaria</taxon>
        <taxon>Atherinomorphae</taxon>
        <taxon>Cyprinodontiformes</taxon>
        <taxon>Goodeidae</taxon>
        <taxon>Ataeniobius</taxon>
    </lineage>
</organism>
<comment type="caution">
    <text evidence="1">The sequence shown here is derived from an EMBL/GenBank/DDBJ whole genome shotgun (WGS) entry which is preliminary data.</text>
</comment>
<gene>
    <name evidence="1" type="ORF">ATANTOWER_017444</name>
</gene>
<protein>
    <submittedName>
        <fullName evidence="1">Uncharacterized protein</fullName>
    </submittedName>
</protein>
<accession>A0ABU7BRU0</accession>
<dbReference type="Proteomes" id="UP001345963">
    <property type="component" value="Unassembled WGS sequence"/>
</dbReference>